<dbReference type="InterPro" id="IPR052533">
    <property type="entry name" value="WalJ/YycJ-like"/>
</dbReference>
<dbReference type="GO" id="GO:0016787">
    <property type="term" value="F:hydrolase activity"/>
    <property type="evidence" value="ECO:0007669"/>
    <property type="project" value="UniProtKB-KW"/>
</dbReference>
<comment type="caution">
    <text evidence="2">The sequence shown here is derived from an EMBL/GenBank/DDBJ whole genome shotgun (WGS) entry which is preliminary data.</text>
</comment>
<dbReference type="SUPFAM" id="SSF56281">
    <property type="entry name" value="Metallo-hydrolase/oxidoreductase"/>
    <property type="match status" value="1"/>
</dbReference>
<proteinExistence type="predicted"/>
<dbReference type="PANTHER" id="PTHR47619">
    <property type="entry name" value="METALLO-HYDROLASE YYCJ-RELATED"/>
    <property type="match status" value="1"/>
</dbReference>
<keyword evidence="2" id="KW-0378">Hydrolase</keyword>
<dbReference type="RefSeq" id="WP_003374405.1">
    <property type="nucleotide sequence ID" value="NZ_JACBBA010000004.1"/>
</dbReference>
<dbReference type="InterPro" id="IPR001279">
    <property type="entry name" value="Metallo-B-lactamas"/>
</dbReference>
<gene>
    <name evidence="2" type="ORF">FDG31_10435</name>
</gene>
<dbReference type="InterPro" id="IPR036866">
    <property type="entry name" value="RibonucZ/Hydroxyglut_hydro"/>
</dbReference>
<dbReference type="PANTHER" id="PTHR47619:SF1">
    <property type="entry name" value="EXODEOXYRIBONUCLEASE WALJ"/>
    <property type="match status" value="1"/>
</dbReference>
<dbReference type="Proteomes" id="UP000486903">
    <property type="component" value="Unassembled WGS sequence"/>
</dbReference>
<dbReference type="AlphaFoldDB" id="A0A6B4JP99"/>
<evidence type="ECO:0000259" key="1">
    <source>
        <dbReference type="SMART" id="SM00849"/>
    </source>
</evidence>
<dbReference type="Pfam" id="PF12706">
    <property type="entry name" value="Lactamase_B_2"/>
    <property type="match status" value="1"/>
</dbReference>
<name>A0A6B4JP99_CLOBO</name>
<protein>
    <submittedName>
        <fullName evidence="2">MBL fold metallo-hydrolase</fullName>
    </submittedName>
</protein>
<dbReference type="EMBL" id="SXFB01000006">
    <property type="protein sequence ID" value="NFV26581.1"/>
    <property type="molecule type" value="Genomic_DNA"/>
</dbReference>
<accession>A0A6B4JP99</accession>
<dbReference type="Gene3D" id="3.60.15.10">
    <property type="entry name" value="Ribonuclease Z/Hydroxyacylglutathione hydrolase-like"/>
    <property type="match status" value="1"/>
</dbReference>
<sequence length="237" mass="27159">MIKVVASGSTGNSYIIQAREEILLLELGINFKNIKKALNYDLSKVVGALITHEHKDHCKCVDDVIKAGIDIYMSKGTSEGIKYKVSEEAIKNRVHYLKHAESYKIGGFLIVPFNAQHDVNEPLGFLIYHKYIGKIVFATDTYYLKNTFRDIDHVFIECNYSEDVLQQLPPWRARTIKSHMSLETLKETLQTWNLEKTKDITLIHISGENGDPNRFREEIEELAEVKTYIGEPGLEIK</sequence>
<reference evidence="2 3" key="1">
    <citation type="submission" date="2019-04" db="EMBL/GenBank/DDBJ databases">
        <title>Genome sequencing of Clostridium botulinum Groups I-IV and Clostridium butyricum.</title>
        <authorList>
            <person name="Brunt J."/>
            <person name="Van Vliet A.H.M."/>
            <person name="Stringer S.C."/>
            <person name="Carter A.T."/>
            <person name="Peck M.W."/>
        </authorList>
    </citation>
    <scope>NUCLEOTIDE SEQUENCE [LARGE SCALE GENOMIC DNA]</scope>
    <source>
        <strain evidence="2 3">BL81</strain>
    </source>
</reference>
<dbReference type="SMART" id="SM00849">
    <property type="entry name" value="Lactamase_B"/>
    <property type="match status" value="1"/>
</dbReference>
<feature type="domain" description="Metallo-beta-lactamase" evidence="1">
    <location>
        <begin position="10"/>
        <end position="204"/>
    </location>
</feature>
<evidence type="ECO:0000313" key="3">
    <source>
        <dbReference type="Proteomes" id="UP000486903"/>
    </source>
</evidence>
<organism evidence="2 3">
    <name type="scientific">Clostridium botulinum</name>
    <dbReference type="NCBI Taxonomy" id="1491"/>
    <lineage>
        <taxon>Bacteria</taxon>
        <taxon>Bacillati</taxon>
        <taxon>Bacillota</taxon>
        <taxon>Clostridia</taxon>
        <taxon>Eubacteriales</taxon>
        <taxon>Clostridiaceae</taxon>
        <taxon>Clostridium</taxon>
    </lineage>
</organism>
<evidence type="ECO:0000313" key="2">
    <source>
        <dbReference type="EMBL" id="NFV26581.1"/>
    </source>
</evidence>